<feature type="domain" description="DUF3020" evidence="2">
    <location>
        <begin position="38"/>
        <end position="83"/>
    </location>
</feature>
<feature type="region of interest" description="Disordered" evidence="1">
    <location>
        <begin position="118"/>
        <end position="147"/>
    </location>
</feature>
<proteinExistence type="predicted"/>
<accession>A0A137P1V1</accession>
<keyword evidence="4" id="KW-1185">Reference proteome</keyword>
<feature type="region of interest" description="Disordered" evidence="1">
    <location>
        <begin position="33"/>
        <end position="53"/>
    </location>
</feature>
<dbReference type="InterPro" id="IPR021386">
    <property type="entry name" value="SPP41_DUF3020"/>
</dbReference>
<evidence type="ECO:0000259" key="2">
    <source>
        <dbReference type="Pfam" id="PF11223"/>
    </source>
</evidence>
<evidence type="ECO:0000313" key="4">
    <source>
        <dbReference type="Proteomes" id="UP000070444"/>
    </source>
</evidence>
<evidence type="ECO:0000256" key="1">
    <source>
        <dbReference type="SAM" id="MobiDB-lite"/>
    </source>
</evidence>
<name>A0A137P1V1_CONC2</name>
<dbReference type="Proteomes" id="UP000070444">
    <property type="component" value="Unassembled WGS sequence"/>
</dbReference>
<dbReference type="OrthoDB" id="5595797at2759"/>
<organism evidence="3 4">
    <name type="scientific">Conidiobolus coronatus (strain ATCC 28846 / CBS 209.66 / NRRL 28638)</name>
    <name type="common">Delacroixia coronata</name>
    <dbReference type="NCBI Taxonomy" id="796925"/>
    <lineage>
        <taxon>Eukaryota</taxon>
        <taxon>Fungi</taxon>
        <taxon>Fungi incertae sedis</taxon>
        <taxon>Zoopagomycota</taxon>
        <taxon>Entomophthoromycotina</taxon>
        <taxon>Entomophthoromycetes</taxon>
        <taxon>Entomophthorales</taxon>
        <taxon>Ancylistaceae</taxon>
        <taxon>Conidiobolus</taxon>
    </lineage>
</organism>
<dbReference type="EMBL" id="KQ964551">
    <property type="protein sequence ID" value="KXN69040.1"/>
    <property type="molecule type" value="Genomic_DNA"/>
</dbReference>
<dbReference type="Pfam" id="PF11223">
    <property type="entry name" value="DUF3020"/>
    <property type="match status" value="1"/>
</dbReference>
<feature type="compositionally biased region" description="Low complexity" evidence="1">
    <location>
        <begin position="118"/>
        <end position="133"/>
    </location>
</feature>
<reference evidence="3 4" key="1">
    <citation type="journal article" date="2015" name="Genome Biol. Evol.">
        <title>Phylogenomic analyses indicate that early fungi evolved digesting cell walls of algal ancestors of land plants.</title>
        <authorList>
            <person name="Chang Y."/>
            <person name="Wang S."/>
            <person name="Sekimoto S."/>
            <person name="Aerts A.L."/>
            <person name="Choi C."/>
            <person name="Clum A."/>
            <person name="LaButti K.M."/>
            <person name="Lindquist E.A."/>
            <person name="Yee Ngan C."/>
            <person name="Ohm R.A."/>
            <person name="Salamov A.A."/>
            <person name="Grigoriev I.V."/>
            <person name="Spatafora J.W."/>
            <person name="Berbee M.L."/>
        </authorList>
    </citation>
    <scope>NUCLEOTIDE SEQUENCE [LARGE SCALE GENOMIC DNA]</scope>
    <source>
        <strain evidence="3 4">NRRL 28638</strain>
    </source>
</reference>
<gene>
    <name evidence="3" type="ORF">CONCODRAFT_71818</name>
</gene>
<dbReference type="AlphaFoldDB" id="A0A137P1V1"/>
<sequence>MTYSTQDMSPSTSLSKISDSPIAMDYISKVNKRKETAERMRRWRASNAEKNKDNDTRCRVYRVAKQKFGMDDSVEKQRWIQQEIAKRTEKRKLREMKKVHQQSSSFLLDHLSSSRSLSLSRTSSSSSQDSHISGPPTPQLSSKPGMEDRQSTWNIKYSYLANLKMVDVPASPKKYPSLEPQVTLDLNPYLRDVLDSFNKKGISYLN</sequence>
<protein>
    <recommendedName>
        <fullName evidence="2">DUF3020 domain-containing protein</fullName>
    </recommendedName>
</protein>
<evidence type="ECO:0000313" key="3">
    <source>
        <dbReference type="EMBL" id="KXN69040.1"/>
    </source>
</evidence>